<evidence type="ECO:0000256" key="1">
    <source>
        <dbReference type="SAM" id="MobiDB-lite"/>
    </source>
</evidence>
<evidence type="ECO:0000256" key="2">
    <source>
        <dbReference type="SAM" id="Phobius"/>
    </source>
</evidence>
<feature type="transmembrane region" description="Helical" evidence="2">
    <location>
        <begin position="69"/>
        <end position="92"/>
    </location>
</feature>
<sequence length="122" mass="13313">MLTNTQKGKTLGVDYFVYRSLPDSTQTSVPILSASSMTHTSTTRALSKEDQSPSPTNSGAKPAFHLDPAASVGIAFGALASIIMFLLGGYALHLRRAERRRWPDITSSKDGRIRAWRKQCMG</sequence>
<dbReference type="AlphaFoldDB" id="J0D1H1"/>
<organism evidence="3 4">
    <name type="scientific">Auricularia subglabra (strain TFB-10046 / SS5)</name>
    <name type="common">White-rot fungus</name>
    <name type="synonym">Auricularia delicata (strain TFB10046)</name>
    <dbReference type="NCBI Taxonomy" id="717982"/>
    <lineage>
        <taxon>Eukaryota</taxon>
        <taxon>Fungi</taxon>
        <taxon>Dikarya</taxon>
        <taxon>Basidiomycota</taxon>
        <taxon>Agaricomycotina</taxon>
        <taxon>Agaricomycetes</taxon>
        <taxon>Auriculariales</taxon>
        <taxon>Auriculariaceae</taxon>
        <taxon>Auricularia</taxon>
    </lineage>
</organism>
<dbReference type="KEGG" id="adl:AURDEDRAFT_187338"/>
<feature type="compositionally biased region" description="Polar residues" evidence="1">
    <location>
        <begin position="29"/>
        <end position="45"/>
    </location>
</feature>
<gene>
    <name evidence="3" type="ORF">AURDEDRAFT_187338</name>
</gene>
<protein>
    <submittedName>
        <fullName evidence="3">Uncharacterized protein</fullName>
    </submittedName>
</protein>
<proteinExistence type="predicted"/>
<keyword evidence="2" id="KW-0472">Membrane</keyword>
<evidence type="ECO:0000313" key="3">
    <source>
        <dbReference type="EMBL" id="EJD39609.1"/>
    </source>
</evidence>
<dbReference type="Proteomes" id="UP000006514">
    <property type="component" value="Unassembled WGS sequence"/>
</dbReference>
<keyword evidence="2" id="KW-1133">Transmembrane helix</keyword>
<feature type="region of interest" description="Disordered" evidence="1">
    <location>
        <begin position="29"/>
        <end position="63"/>
    </location>
</feature>
<keyword evidence="2" id="KW-0812">Transmembrane</keyword>
<accession>J0D1H1</accession>
<name>J0D1H1_AURST</name>
<dbReference type="InParanoid" id="J0D1H1"/>
<reference evidence="4" key="1">
    <citation type="journal article" date="2012" name="Science">
        <title>The Paleozoic origin of enzymatic lignin decomposition reconstructed from 31 fungal genomes.</title>
        <authorList>
            <person name="Floudas D."/>
            <person name="Binder M."/>
            <person name="Riley R."/>
            <person name="Barry K."/>
            <person name="Blanchette R.A."/>
            <person name="Henrissat B."/>
            <person name="Martinez A.T."/>
            <person name="Otillar R."/>
            <person name="Spatafora J.W."/>
            <person name="Yadav J.S."/>
            <person name="Aerts A."/>
            <person name="Benoit I."/>
            <person name="Boyd A."/>
            <person name="Carlson A."/>
            <person name="Copeland A."/>
            <person name="Coutinho P.M."/>
            <person name="de Vries R.P."/>
            <person name="Ferreira P."/>
            <person name="Findley K."/>
            <person name="Foster B."/>
            <person name="Gaskell J."/>
            <person name="Glotzer D."/>
            <person name="Gorecki P."/>
            <person name="Heitman J."/>
            <person name="Hesse C."/>
            <person name="Hori C."/>
            <person name="Igarashi K."/>
            <person name="Jurgens J.A."/>
            <person name="Kallen N."/>
            <person name="Kersten P."/>
            <person name="Kohler A."/>
            <person name="Kuees U."/>
            <person name="Kumar T.K.A."/>
            <person name="Kuo A."/>
            <person name="LaButti K."/>
            <person name="Larrondo L.F."/>
            <person name="Lindquist E."/>
            <person name="Ling A."/>
            <person name="Lombard V."/>
            <person name="Lucas S."/>
            <person name="Lundell T."/>
            <person name="Martin R."/>
            <person name="McLaughlin D.J."/>
            <person name="Morgenstern I."/>
            <person name="Morin E."/>
            <person name="Murat C."/>
            <person name="Nagy L.G."/>
            <person name="Nolan M."/>
            <person name="Ohm R.A."/>
            <person name="Patyshakuliyeva A."/>
            <person name="Rokas A."/>
            <person name="Ruiz-Duenas F.J."/>
            <person name="Sabat G."/>
            <person name="Salamov A."/>
            <person name="Samejima M."/>
            <person name="Schmutz J."/>
            <person name="Slot J.C."/>
            <person name="St John F."/>
            <person name="Stenlid J."/>
            <person name="Sun H."/>
            <person name="Sun S."/>
            <person name="Syed K."/>
            <person name="Tsang A."/>
            <person name="Wiebenga A."/>
            <person name="Young D."/>
            <person name="Pisabarro A."/>
            <person name="Eastwood D.C."/>
            <person name="Martin F."/>
            <person name="Cullen D."/>
            <person name="Grigoriev I.V."/>
            <person name="Hibbett D.S."/>
        </authorList>
    </citation>
    <scope>NUCLEOTIDE SEQUENCE [LARGE SCALE GENOMIC DNA]</scope>
    <source>
        <strain evidence="4">TFB10046</strain>
    </source>
</reference>
<keyword evidence="4" id="KW-1185">Reference proteome</keyword>
<evidence type="ECO:0000313" key="4">
    <source>
        <dbReference type="Proteomes" id="UP000006514"/>
    </source>
</evidence>
<dbReference type="EMBL" id="JH687812">
    <property type="protein sequence ID" value="EJD39609.1"/>
    <property type="molecule type" value="Genomic_DNA"/>
</dbReference>